<name>A0AAD6Z6T9_9AGAR</name>
<evidence type="ECO:0000313" key="2">
    <source>
        <dbReference type="EMBL" id="KAJ7309434.1"/>
    </source>
</evidence>
<gene>
    <name evidence="2" type="ORF">DFH08DRAFT_974689</name>
</gene>
<keyword evidence="1" id="KW-1133">Transmembrane helix</keyword>
<keyword evidence="1" id="KW-0472">Membrane</keyword>
<evidence type="ECO:0000256" key="1">
    <source>
        <dbReference type="SAM" id="Phobius"/>
    </source>
</evidence>
<accession>A0AAD6Z6T9</accession>
<feature type="transmembrane region" description="Helical" evidence="1">
    <location>
        <begin position="46"/>
        <end position="64"/>
    </location>
</feature>
<keyword evidence="3" id="KW-1185">Reference proteome</keyword>
<comment type="caution">
    <text evidence="2">The sequence shown here is derived from an EMBL/GenBank/DDBJ whole genome shotgun (WGS) entry which is preliminary data.</text>
</comment>
<reference evidence="2" key="1">
    <citation type="submission" date="2023-03" db="EMBL/GenBank/DDBJ databases">
        <title>Massive genome expansion in bonnet fungi (Mycena s.s.) driven by repeated elements and novel gene families across ecological guilds.</title>
        <authorList>
            <consortium name="Lawrence Berkeley National Laboratory"/>
            <person name="Harder C.B."/>
            <person name="Miyauchi S."/>
            <person name="Viragh M."/>
            <person name="Kuo A."/>
            <person name="Thoen E."/>
            <person name="Andreopoulos B."/>
            <person name="Lu D."/>
            <person name="Skrede I."/>
            <person name="Drula E."/>
            <person name="Henrissat B."/>
            <person name="Morin E."/>
            <person name="Kohler A."/>
            <person name="Barry K."/>
            <person name="LaButti K."/>
            <person name="Morin E."/>
            <person name="Salamov A."/>
            <person name="Lipzen A."/>
            <person name="Mereny Z."/>
            <person name="Hegedus B."/>
            <person name="Baldrian P."/>
            <person name="Stursova M."/>
            <person name="Weitz H."/>
            <person name="Taylor A."/>
            <person name="Grigoriev I.V."/>
            <person name="Nagy L.G."/>
            <person name="Martin F."/>
            <person name="Kauserud H."/>
        </authorList>
    </citation>
    <scope>NUCLEOTIDE SEQUENCE</scope>
    <source>
        <strain evidence="2">CBHHK002</strain>
    </source>
</reference>
<evidence type="ECO:0000313" key="3">
    <source>
        <dbReference type="Proteomes" id="UP001218218"/>
    </source>
</evidence>
<protein>
    <submittedName>
        <fullName evidence="2">Uncharacterized protein</fullName>
    </submittedName>
</protein>
<dbReference type="Proteomes" id="UP001218218">
    <property type="component" value="Unassembled WGS sequence"/>
</dbReference>
<sequence length="110" mass="11732">MSPQDVFTSPTLGSASLPVVAWLVVFVMASLALAIGREDFPGPLPLIEMALLLMIVISALGLTVHPHPWPVCPPVASRPASNTGFAERARRVVGSAQLLSRLRVSLQLRP</sequence>
<keyword evidence="1" id="KW-0812">Transmembrane</keyword>
<dbReference type="AlphaFoldDB" id="A0AAD6Z6T9"/>
<dbReference type="EMBL" id="JARIHO010000081">
    <property type="protein sequence ID" value="KAJ7309434.1"/>
    <property type="molecule type" value="Genomic_DNA"/>
</dbReference>
<proteinExistence type="predicted"/>
<organism evidence="2 3">
    <name type="scientific">Mycena albidolilacea</name>
    <dbReference type="NCBI Taxonomy" id="1033008"/>
    <lineage>
        <taxon>Eukaryota</taxon>
        <taxon>Fungi</taxon>
        <taxon>Dikarya</taxon>
        <taxon>Basidiomycota</taxon>
        <taxon>Agaricomycotina</taxon>
        <taxon>Agaricomycetes</taxon>
        <taxon>Agaricomycetidae</taxon>
        <taxon>Agaricales</taxon>
        <taxon>Marasmiineae</taxon>
        <taxon>Mycenaceae</taxon>
        <taxon>Mycena</taxon>
    </lineage>
</organism>
<feature type="transmembrane region" description="Helical" evidence="1">
    <location>
        <begin position="12"/>
        <end position="34"/>
    </location>
</feature>